<dbReference type="GO" id="GO:0016874">
    <property type="term" value="F:ligase activity"/>
    <property type="evidence" value="ECO:0007669"/>
    <property type="project" value="UniProtKB-KW"/>
</dbReference>
<dbReference type="PANTHER" id="PTHR35610:SF3">
    <property type="entry name" value="PROTEASOME ASSEMBLY CHAPERONE FAMILY PROTEIN"/>
    <property type="match status" value="1"/>
</dbReference>
<dbReference type="AlphaFoldDB" id="A0A1W6K050"/>
<organism evidence="2 3">
    <name type="scientific">Acidianus manzaensis</name>
    <dbReference type="NCBI Taxonomy" id="282676"/>
    <lineage>
        <taxon>Archaea</taxon>
        <taxon>Thermoproteota</taxon>
        <taxon>Thermoprotei</taxon>
        <taxon>Sulfolobales</taxon>
        <taxon>Sulfolobaceae</taxon>
        <taxon>Acidianus</taxon>
    </lineage>
</organism>
<dbReference type="Pfam" id="PF09754">
    <property type="entry name" value="PAC2"/>
    <property type="match status" value="1"/>
</dbReference>
<keyword evidence="3" id="KW-1185">Reference proteome</keyword>
<dbReference type="SUPFAM" id="SSF159659">
    <property type="entry name" value="Cgl1923-like"/>
    <property type="match status" value="1"/>
</dbReference>
<protein>
    <submittedName>
        <fullName evidence="2">Carboxylate--amine ligase</fullName>
    </submittedName>
</protein>
<accession>A0A1W6K050</accession>
<sequence>MELILKLSENELKGATFITGFRTIGEVGYLASRYIVLKRNMQRIGFIATKNLRDVTFLDDYGIATPLDLFYDKEYNTIVLLNHLVPVQKDWNDFAKDTIRWLNKLGVKNILLIGGLDKRYREKEEKLRWLKTSKSSINLDYPLLEKQLIMVGPLALFTIYAEMLDLPANVVLPYADRDRIDPAAAAVAVEVINKIVGFNVDTTELYEDAKKLEEELQKQLESIQKEINKSGLDRHYM</sequence>
<evidence type="ECO:0000313" key="2">
    <source>
        <dbReference type="EMBL" id="ARM75889.1"/>
    </source>
</evidence>
<reference evidence="2 3" key="1">
    <citation type="submission" date="2017-03" db="EMBL/GenBank/DDBJ databases">
        <title>Sulfur activation and transportation mechanism of thermophilic Archaea Acidianus manzaensis YN-25.</title>
        <authorList>
            <person name="Ma Y."/>
            <person name="Yang Y."/>
            <person name="Xia J."/>
        </authorList>
    </citation>
    <scope>NUCLEOTIDE SEQUENCE [LARGE SCALE GENOMIC DNA]</scope>
    <source>
        <strain evidence="2 3">YN-25</strain>
    </source>
</reference>
<feature type="coiled-coil region" evidence="1">
    <location>
        <begin position="199"/>
        <end position="233"/>
    </location>
</feature>
<dbReference type="KEGG" id="aman:B6F84_07485"/>
<dbReference type="InterPro" id="IPR038389">
    <property type="entry name" value="PSMG2_sf"/>
</dbReference>
<dbReference type="STRING" id="282676.B6F84_07485"/>
<evidence type="ECO:0000256" key="1">
    <source>
        <dbReference type="SAM" id="Coils"/>
    </source>
</evidence>
<dbReference type="EMBL" id="CP020477">
    <property type="protein sequence ID" value="ARM75889.1"/>
    <property type="molecule type" value="Genomic_DNA"/>
</dbReference>
<dbReference type="OrthoDB" id="35908at2157"/>
<gene>
    <name evidence="2" type="ORF">B6F84_07485</name>
</gene>
<dbReference type="Proteomes" id="UP000193404">
    <property type="component" value="Chromosome"/>
</dbReference>
<dbReference type="RefSeq" id="WP_148691669.1">
    <property type="nucleotide sequence ID" value="NZ_CP020477.1"/>
</dbReference>
<keyword evidence="2" id="KW-0436">Ligase</keyword>
<dbReference type="Gene3D" id="3.40.50.10900">
    <property type="entry name" value="PAC-like subunit"/>
    <property type="match status" value="1"/>
</dbReference>
<evidence type="ECO:0000313" key="3">
    <source>
        <dbReference type="Proteomes" id="UP000193404"/>
    </source>
</evidence>
<dbReference type="PANTHER" id="PTHR35610">
    <property type="entry name" value="3-ISOPROPYLMALATE DEHYDRATASE-RELATED"/>
    <property type="match status" value="1"/>
</dbReference>
<name>A0A1W6K050_9CREN</name>
<dbReference type="InterPro" id="IPR019151">
    <property type="entry name" value="Proteasome_assmbl_chaperone_2"/>
</dbReference>
<keyword evidence="1" id="KW-0175">Coiled coil</keyword>
<dbReference type="GeneID" id="41590750"/>
<proteinExistence type="predicted"/>